<feature type="region of interest" description="Disordered" evidence="1">
    <location>
        <begin position="325"/>
        <end position="356"/>
    </location>
</feature>
<evidence type="ECO:0000256" key="1">
    <source>
        <dbReference type="SAM" id="MobiDB-lite"/>
    </source>
</evidence>
<reference evidence="2 3" key="1">
    <citation type="submission" date="2024-01" db="EMBL/GenBank/DDBJ databases">
        <title>A draft genome for a cacao thread blight-causing isolate of Paramarasmius palmivorus.</title>
        <authorList>
            <person name="Baruah I.K."/>
            <person name="Bukari Y."/>
            <person name="Amoako-Attah I."/>
            <person name="Meinhardt L.W."/>
            <person name="Bailey B.A."/>
            <person name="Cohen S.P."/>
        </authorList>
    </citation>
    <scope>NUCLEOTIDE SEQUENCE [LARGE SCALE GENOMIC DNA]</scope>
    <source>
        <strain evidence="2 3">GH-12</strain>
    </source>
</reference>
<accession>A0AAW0DK17</accession>
<feature type="compositionally biased region" description="Polar residues" evidence="1">
    <location>
        <begin position="19"/>
        <end position="34"/>
    </location>
</feature>
<dbReference type="EMBL" id="JAYKXP010000013">
    <property type="protein sequence ID" value="KAK7051212.1"/>
    <property type="molecule type" value="Genomic_DNA"/>
</dbReference>
<proteinExistence type="predicted"/>
<feature type="compositionally biased region" description="Low complexity" evidence="1">
    <location>
        <begin position="1"/>
        <end position="10"/>
    </location>
</feature>
<dbReference type="Proteomes" id="UP001383192">
    <property type="component" value="Unassembled WGS sequence"/>
</dbReference>
<comment type="caution">
    <text evidence="2">The sequence shown here is derived from an EMBL/GenBank/DDBJ whole genome shotgun (WGS) entry which is preliminary data.</text>
</comment>
<keyword evidence="3" id="KW-1185">Reference proteome</keyword>
<name>A0AAW0DK17_9AGAR</name>
<evidence type="ECO:0000313" key="2">
    <source>
        <dbReference type="EMBL" id="KAK7051212.1"/>
    </source>
</evidence>
<feature type="region of interest" description="Disordered" evidence="1">
    <location>
        <begin position="1"/>
        <end position="73"/>
    </location>
</feature>
<organism evidence="2 3">
    <name type="scientific">Paramarasmius palmivorus</name>
    <dbReference type="NCBI Taxonomy" id="297713"/>
    <lineage>
        <taxon>Eukaryota</taxon>
        <taxon>Fungi</taxon>
        <taxon>Dikarya</taxon>
        <taxon>Basidiomycota</taxon>
        <taxon>Agaricomycotina</taxon>
        <taxon>Agaricomycetes</taxon>
        <taxon>Agaricomycetidae</taxon>
        <taxon>Agaricales</taxon>
        <taxon>Marasmiineae</taxon>
        <taxon>Marasmiaceae</taxon>
        <taxon>Paramarasmius</taxon>
    </lineage>
</organism>
<dbReference type="AlphaFoldDB" id="A0AAW0DK17"/>
<evidence type="ECO:0000313" key="3">
    <source>
        <dbReference type="Proteomes" id="UP001383192"/>
    </source>
</evidence>
<gene>
    <name evidence="2" type="ORF">VNI00_004712</name>
</gene>
<protein>
    <submittedName>
        <fullName evidence="2">Uncharacterized protein</fullName>
    </submittedName>
</protein>
<sequence length="423" mass="45888">MIYKTPLPDVDPADAPPSYETTVQDSQQASSSTPRDTKTPVIFEQNAGNRQDIIQGSSGIRTEGFGSKGKGKASSSWWGGFGMSRTTKEVRTTVLGIIRDVVKEYSGADAQKAAAAKSILQSCAEACAGQDLSFSSLLQEKSIEGHTPIYWAIINRPPDSSSSSGPSDLLTSLLSFAAPLEPVTLSETRLACLSTSDQALFQRLRLSPDFAPLSGTDSMVLGENTIPDEVEVHNIPGDEGAFVVDFKLMQFQKRMKVSKEVGIEFIARGRMWKLAFCVTQKAYVHHNIPHIGTWYISLSLLENSPPTWIDSRLLIPDASLNVPPPGDQSLLEADTPTSATPPPSTSFFSRVSNTHPKPKPTISLRLLSRDQLTPNSTIYLALDNSLMANSLQYAGSSYISADDSLRGRFEAKLAKPEAECIIC</sequence>
<feature type="compositionally biased region" description="Polar residues" evidence="1">
    <location>
        <begin position="46"/>
        <end position="60"/>
    </location>
</feature>